<organism evidence="1 2">
    <name type="scientific">Melastoma candidum</name>
    <dbReference type="NCBI Taxonomy" id="119954"/>
    <lineage>
        <taxon>Eukaryota</taxon>
        <taxon>Viridiplantae</taxon>
        <taxon>Streptophyta</taxon>
        <taxon>Embryophyta</taxon>
        <taxon>Tracheophyta</taxon>
        <taxon>Spermatophyta</taxon>
        <taxon>Magnoliopsida</taxon>
        <taxon>eudicotyledons</taxon>
        <taxon>Gunneridae</taxon>
        <taxon>Pentapetalae</taxon>
        <taxon>rosids</taxon>
        <taxon>malvids</taxon>
        <taxon>Myrtales</taxon>
        <taxon>Melastomataceae</taxon>
        <taxon>Melastomatoideae</taxon>
        <taxon>Melastomateae</taxon>
        <taxon>Melastoma</taxon>
    </lineage>
</organism>
<dbReference type="Proteomes" id="UP001057402">
    <property type="component" value="Chromosome 4"/>
</dbReference>
<evidence type="ECO:0000313" key="1">
    <source>
        <dbReference type="EMBL" id="KAI4376025.1"/>
    </source>
</evidence>
<evidence type="ECO:0000313" key="2">
    <source>
        <dbReference type="Proteomes" id="UP001057402"/>
    </source>
</evidence>
<dbReference type="EMBL" id="CM042883">
    <property type="protein sequence ID" value="KAI4376025.1"/>
    <property type="molecule type" value="Genomic_DNA"/>
</dbReference>
<gene>
    <name evidence="1" type="ORF">MLD38_013825</name>
</gene>
<keyword evidence="2" id="KW-1185">Reference proteome</keyword>
<comment type="caution">
    <text evidence="1">The sequence shown here is derived from an EMBL/GenBank/DDBJ whole genome shotgun (WGS) entry which is preliminary data.</text>
</comment>
<protein>
    <submittedName>
        <fullName evidence="1">Uncharacterized protein</fullName>
    </submittedName>
</protein>
<sequence>MFIGPHWATLWSDVSLTSPFSHTWTVTNKRIISDVATNPSISFHHLPAVSLPHDFKTTSPHHETLAFELIRFNNPNILHSLLTLSEEYSVKAFIMDLFCGVAPPVVRDLGIPCYFFFVSEVGMHCFFFYLPCLH</sequence>
<proteinExistence type="predicted"/>
<accession>A0ACB9RBF1</accession>
<reference evidence="2" key="1">
    <citation type="journal article" date="2023" name="Front. Plant Sci.">
        <title>Chromosomal-level genome assembly of Melastoma candidum provides insights into trichome evolution.</title>
        <authorList>
            <person name="Zhong Y."/>
            <person name="Wu W."/>
            <person name="Sun C."/>
            <person name="Zou P."/>
            <person name="Liu Y."/>
            <person name="Dai S."/>
            <person name="Zhou R."/>
        </authorList>
    </citation>
    <scope>NUCLEOTIDE SEQUENCE [LARGE SCALE GENOMIC DNA]</scope>
</reference>
<name>A0ACB9RBF1_9MYRT</name>